<dbReference type="EMBL" id="SJOI01000001">
    <property type="protein sequence ID" value="TCL05212.1"/>
    <property type="molecule type" value="Genomic_DNA"/>
</dbReference>
<dbReference type="Gene3D" id="1.10.8.260">
    <property type="entry name" value="HI0933 insert domain-like"/>
    <property type="match status" value="1"/>
</dbReference>
<dbReference type="PRINTS" id="PR00411">
    <property type="entry name" value="PNDRDTASEI"/>
</dbReference>
<evidence type="ECO:0000313" key="8">
    <source>
        <dbReference type="Proteomes" id="UP000294555"/>
    </source>
</evidence>
<keyword evidence="2" id="KW-0285">Flavoprotein</keyword>
<evidence type="ECO:0000259" key="5">
    <source>
        <dbReference type="Pfam" id="PF03486"/>
    </source>
</evidence>
<name>A0A4R1NCS4_9GAMM</name>
<dbReference type="PANTHER" id="PTHR42887:SF2">
    <property type="entry name" value="OS12G0638800 PROTEIN"/>
    <property type="match status" value="1"/>
</dbReference>
<gene>
    <name evidence="7" type="ORF">EZJ58_3386</name>
</gene>
<dbReference type="SUPFAM" id="SSF160996">
    <property type="entry name" value="HI0933 insert domain-like"/>
    <property type="match status" value="1"/>
</dbReference>
<feature type="region of interest" description="Disordered" evidence="4">
    <location>
        <begin position="384"/>
        <end position="403"/>
    </location>
</feature>
<dbReference type="AlphaFoldDB" id="A0A4R1NCS4"/>
<organism evidence="7 8">
    <name type="scientific">Sodalis ligni</name>
    <dbReference type="NCBI Taxonomy" id="2697027"/>
    <lineage>
        <taxon>Bacteria</taxon>
        <taxon>Pseudomonadati</taxon>
        <taxon>Pseudomonadota</taxon>
        <taxon>Gammaproteobacteria</taxon>
        <taxon>Enterobacterales</taxon>
        <taxon>Bruguierivoracaceae</taxon>
        <taxon>Sodalis</taxon>
    </lineage>
</organism>
<reference evidence="7 8" key="1">
    <citation type="submission" date="2019-02" db="EMBL/GenBank/DDBJ databases">
        <title>Investigation of anaerobic lignin degradation for improved lignocellulosic biofuels.</title>
        <authorList>
            <person name="Deangelis K."/>
        </authorList>
    </citation>
    <scope>NUCLEOTIDE SEQUENCE [LARGE SCALE GENOMIC DNA]</scope>
    <source>
        <strain evidence="7 8">159R</strain>
    </source>
</reference>
<accession>A0A4R1NCS4</accession>
<sequence length="440" mass="48118">MSTGEQFDAIIIGAGAAGLFCAAQAGQRGLRVLLLDNGKKPGRKILMSGGGRCNFTNLHVEPAAFLSQNPHFCKSALSRYSQWDFIELVRRHRIAFHEKTLGQLFCDDSAQQIVTLLLDECQRGGVTLRMRSEVAAVEKRDEQFHVLLPGGEVTAPSLVVATGGLSMPGLGATPLGYRIAERFGIPVVPTRAALVPFTLHKPLLESLGALAGVALPTQVEAAAGMSFRENLLFTHRGLSGPAMLQISSYWQNGEFLTLNLVPERDLEAFLTEERRDHPNQTLKNTLAKVLPRRFVECWHTLLNIPECTLTQLSRRQQNDWVMSLRQWRVQPNGTEGYRTAEVTQGGVDTRRLSSKTMESRQVPGLYFIGEVVDVTGWLGAITSSGPGARPGPAGRRWPKSPACEQRSFIPSPCHLYLGGDRTAGSAVVHGGTSSIQLMEK</sequence>
<dbReference type="Gene3D" id="3.50.50.60">
    <property type="entry name" value="FAD/NAD(P)-binding domain"/>
    <property type="match status" value="1"/>
</dbReference>
<comment type="caution">
    <text evidence="7">The sequence shown here is derived from an EMBL/GenBank/DDBJ whole genome shotgun (WGS) entry which is preliminary data.</text>
</comment>
<feature type="domain" description="RsdA/BaiN/AoA(So)-like Rossmann fold-like" evidence="5">
    <location>
        <begin position="8"/>
        <end position="379"/>
    </location>
</feature>
<feature type="compositionally biased region" description="Low complexity" evidence="4">
    <location>
        <begin position="385"/>
        <end position="395"/>
    </location>
</feature>
<dbReference type="InterPro" id="IPR023166">
    <property type="entry name" value="BaiN-like_dom_sf"/>
</dbReference>
<dbReference type="InterPro" id="IPR055178">
    <property type="entry name" value="RsdA/BaiN/AoA(So)-like_dom"/>
</dbReference>
<dbReference type="Pfam" id="PF03486">
    <property type="entry name" value="HI0933_like"/>
    <property type="match status" value="1"/>
</dbReference>
<evidence type="ECO:0000256" key="2">
    <source>
        <dbReference type="ARBA" id="ARBA00022630"/>
    </source>
</evidence>
<evidence type="ECO:0000313" key="7">
    <source>
        <dbReference type="EMBL" id="TCL05212.1"/>
    </source>
</evidence>
<dbReference type="NCBIfam" id="TIGR00275">
    <property type="entry name" value="aminoacetone oxidase family FAD-binding enzyme"/>
    <property type="match status" value="1"/>
</dbReference>
<dbReference type="InterPro" id="IPR004792">
    <property type="entry name" value="BaiN-like"/>
</dbReference>
<comment type="cofactor">
    <cofactor evidence="1">
        <name>FAD</name>
        <dbReference type="ChEBI" id="CHEBI:57692"/>
    </cofactor>
</comment>
<evidence type="ECO:0000256" key="4">
    <source>
        <dbReference type="SAM" id="MobiDB-lite"/>
    </source>
</evidence>
<dbReference type="SUPFAM" id="SSF51905">
    <property type="entry name" value="FAD/NAD(P)-binding domain"/>
    <property type="match status" value="1"/>
</dbReference>
<dbReference type="InterPro" id="IPR036188">
    <property type="entry name" value="FAD/NAD-bd_sf"/>
</dbReference>
<protein>
    <submittedName>
        <fullName evidence="7">Uncharacterized protein</fullName>
    </submittedName>
</protein>
<keyword evidence="3" id="KW-0274">FAD</keyword>
<dbReference type="Pfam" id="PF22780">
    <property type="entry name" value="HI0933_like_1st"/>
    <property type="match status" value="1"/>
</dbReference>
<dbReference type="InterPro" id="IPR057661">
    <property type="entry name" value="RsdA/BaiN/AoA(So)_Rossmann"/>
</dbReference>
<evidence type="ECO:0000256" key="1">
    <source>
        <dbReference type="ARBA" id="ARBA00001974"/>
    </source>
</evidence>
<dbReference type="Gene3D" id="2.40.30.10">
    <property type="entry name" value="Translation factors"/>
    <property type="match status" value="1"/>
</dbReference>
<dbReference type="PANTHER" id="PTHR42887">
    <property type="entry name" value="OS12G0638800 PROTEIN"/>
    <property type="match status" value="1"/>
</dbReference>
<evidence type="ECO:0000256" key="3">
    <source>
        <dbReference type="ARBA" id="ARBA00022827"/>
    </source>
</evidence>
<feature type="domain" description="RsdA/BaiN/AoA(So)-like insert" evidence="6">
    <location>
        <begin position="191"/>
        <end position="342"/>
    </location>
</feature>
<evidence type="ECO:0000259" key="6">
    <source>
        <dbReference type="Pfam" id="PF22780"/>
    </source>
</evidence>
<dbReference type="Proteomes" id="UP000294555">
    <property type="component" value="Unassembled WGS sequence"/>
</dbReference>
<keyword evidence="8" id="KW-1185">Reference proteome</keyword>
<proteinExistence type="predicted"/>